<protein>
    <submittedName>
        <fullName evidence="1">Uncharacterized protein</fullName>
    </submittedName>
</protein>
<keyword evidence="2" id="KW-1185">Reference proteome</keyword>
<name>A0ABS8VJH2_DATST</name>
<sequence>MASLWWWIYYNVLGGFGGVGDLGGLGGVDGGYLIVNLAKKPEVMISINKLIFKRGIAVSRISSLLLLVIREEEEKSNFLETPSANKKKVLDALKMTDDRPTERLSVNLYKYAEMIRRKRKFSEMIKLEISQDHTPMHEFNYQEFDCMTNMDKWWKGPG</sequence>
<gene>
    <name evidence="1" type="ORF">HAX54_038155</name>
</gene>
<proteinExistence type="predicted"/>
<dbReference type="EMBL" id="JACEIK010005197">
    <property type="protein sequence ID" value="MCE0480924.1"/>
    <property type="molecule type" value="Genomic_DNA"/>
</dbReference>
<dbReference type="Proteomes" id="UP000823775">
    <property type="component" value="Unassembled WGS sequence"/>
</dbReference>
<feature type="non-terminal residue" evidence="1">
    <location>
        <position position="158"/>
    </location>
</feature>
<evidence type="ECO:0000313" key="1">
    <source>
        <dbReference type="EMBL" id="MCE0480924.1"/>
    </source>
</evidence>
<comment type="caution">
    <text evidence="1">The sequence shown here is derived from an EMBL/GenBank/DDBJ whole genome shotgun (WGS) entry which is preliminary data.</text>
</comment>
<reference evidence="1 2" key="1">
    <citation type="journal article" date="2021" name="BMC Genomics">
        <title>Datura genome reveals duplications of psychoactive alkaloid biosynthetic genes and high mutation rate following tissue culture.</title>
        <authorList>
            <person name="Rajewski A."/>
            <person name="Carter-House D."/>
            <person name="Stajich J."/>
            <person name="Litt A."/>
        </authorList>
    </citation>
    <scope>NUCLEOTIDE SEQUENCE [LARGE SCALE GENOMIC DNA]</scope>
    <source>
        <strain evidence="1">AR-01</strain>
    </source>
</reference>
<accession>A0ABS8VJH2</accession>
<evidence type="ECO:0000313" key="2">
    <source>
        <dbReference type="Proteomes" id="UP000823775"/>
    </source>
</evidence>
<organism evidence="1 2">
    <name type="scientific">Datura stramonium</name>
    <name type="common">Jimsonweed</name>
    <name type="synonym">Common thornapple</name>
    <dbReference type="NCBI Taxonomy" id="4076"/>
    <lineage>
        <taxon>Eukaryota</taxon>
        <taxon>Viridiplantae</taxon>
        <taxon>Streptophyta</taxon>
        <taxon>Embryophyta</taxon>
        <taxon>Tracheophyta</taxon>
        <taxon>Spermatophyta</taxon>
        <taxon>Magnoliopsida</taxon>
        <taxon>eudicotyledons</taxon>
        <taxon>Gunneridae</taxon>
        <taxon>Pentapetalae</taxon>
        <taxon>asterids</taxon>
        <taxon>lamiids</taxon>
        <taxon>Solanales</taxon>
        <taxon>Solanaceae</taxon>
        <taxon>Solanoideae</taxon>
        <taxon>Datureae</taxon>
        <taxon>Datura</taxon>
    </lineage>
</organism>